<protein>
    <submittedName>
        <fullName evidence="2">Uncharacterized protein</fullName>
    </submittedName>
</protein>
<keyword evidence="1" id="KW-1133">Transmembrane helix</keyword>
<keyword evidence="1" id="KW-0812">Transmembrane</keyword>
<dbReference type="Proteomes" id="UP001260072">
    <property type="component" value="Unassembled WGS sequence"/>
</dbReference>
<feature type="transmembrane region" description="Helical" evidence="1">
    <location>
        <begin position="183"/>
        <end position="200"/>
    </location>
</feature>
<accession>A0ABU1FM86</accession>
<keyword evidence="1" id="KW-0472">Membrane</keyword>
<organism evidence="2 3">
    <name type="scientific">Agromyces indicus</name>
    <dbReference type="NCBI Taxonomy" id="758919"/>
    <lineage>
        <taxon>Bacteria</taxon>
        <taxon>Bacillati</taxon>
        <taxon>Actinomycetota</taxon>
        <taxon>Actinomycetes</taxon>
        <taxon>Micrococcales</taxon>
        <taxon>Microbacteriaceae</taxon>
        <taxon>Agromyces</taxon>
    </lineage>
</organism>
<feature type="transmembrane region" description="Helical" evidence="1">
    <location>
        <begin position="16"/>
        <end position="35"/>
    </location>
</feature>
<sequence>MRRPRPNDAMTQDARLAWTIGGALLIASTFVAAFLGPVLWSVPGGEFLGPVLVAVALLIFALGFRGAGSVTAGRPLGTVALVLLALWSFADRAVWWLLPLDESTPERFGFLFAAIPLLRAVLAVVACVQIARAGVVPAPWNWAPCWALIAVILPSLAQALLVVAAPQSADQAILTLLVSLDGLARAAAGVFLGVLAIVLANRLDRTRTVGIITPAR</sequence>
<feature type="transmembrane region" description="Helical" evidence="1">
    <location>
        <begin position="143"/>
        <end position="163"/>
    </location>
</feature>
<dbReference type="EMBL" id="JAVKGS010000003">
    <property type="protein sequence ID" value="MDR5692879.1"/>
    <property type="molecule type" value="Genomic_DNA"/>
</dbReference>
<dbReference type="RefSeq" id="WP_310521242.1">
    <property type="nucleotide sequence ID" value="NZ_BAABBS010000001.1"/>
</dbReference>
<feature type="transmembrane region" description="Helical" evidence="1">
    <location>
        <begin position="110"/>
        <end position="131"/>
    </location>
</feature>
<name>A0ABU1FM86_9MICO</name>
<feature type="transmembrane region" description="Helical" evidence="1">
    <location>
        <begin position="76"/>
        <end position="98"/>
    </location>
</feature>
<reference evidence="3" key="1">
    <citation type="submission" date="2023-07" db="EMBL/GenBank/DDBJ databases">
        <title>Description of three actinobacteria isolated from air of manufacturing shop in a pharmaceutical factory.</title>
        <authorList>
            <person name="Zhang D.-F."/>
        </authorList>
    </citation>
    <scope>NUCLEOTIDE SEQUENCE [LARGE SCALE GENOMIC DNA]</scope>
    <source>
        <strain evidence="3">CCTCC AB 2011122</strain>
    </source>
</reference>
<gene>
    <name evidence="2" type="ORF">RH861_12480</name>
</gene>
<feature type="transmembrane region" description="Helical" evidence="1">
    <location>
        <begin position="47"/>
        <end position="64"/>
    </location>
</feature>
<evidence type="ECO:0000256" key="1">
    <source>
        <dbReference type="SAM" id="Phobius"/>
    </source>
</evidence>
<evidence type="ECO:0000313" key="3">
    <source>
        <dbReference type="Proteomes" id="UP001260072"/>
    </source>
</evidence>
<comment type="caution">
    <text evidence="2">The sequence shown here is derived from an EMBL/GenBank/DDBJ whole genome shotgun (WGS) entry which is preliminary data.</text>
</comment>
<evidence type="ECO:0000313" key="2">
    <source>
        <dbReference type="EMBL" id="MDR5692879.1"/>
    </source>
</evidence>
<proteinExistence type="predicted"/>
<keyword evidence="3" id="KW-1185">Reference proteome</keyword>